<evidence type="ECO:0000313" key="2">
    <source>
        <dbReference type="Proteomes" id="UP000220210"/>
    </source>
</evidence>
<dbReference type="RefSeq" id="WP_098297439.1">
    <property type="nucleotide sequence ID" value="NZ_NTSO01000015.1"/>
</dbReference>
<comment type="caution">
    <text evidence="1">The sequence shown here is derived from an EMBL/GenBank/DDBJ whole genome shotgun (WGS) entry which is preliminary data.</text>
</comment>
<gene>
    <name evidence="1" type="ORF">CN357_22150</name>
</gene>
<protein>
    <submittedName>
        <fullName evidence="1">Uncharacterized protein</fullName>
    </submittedName>
</protein>
<evidence type="ECO:0000313" key="1">
    <source>
        <dbReference type="EMBL" id="PFF46149.1"/>
    </source>
</evidence>
<accession>A0A9X6ZF15</accession>
<reference evidence="1 2" key="1">
    <citation type="submission" date="2017-09" db="EMBL/GenBank/DDBJ databases">
        <title>Large-scale bioinformatics analysis of Bacillus genomes uncovers conserved roles of natural products in bacterial physiology.</title>
        <authorList>
            <consortium name="Agbiome Team Llc"/>
            <person name="Bleich R.M."/>
            <person name="Kirk G.J."/>
            <person name="Santa Maria K.C."/>
            <person name="Allen S.E."/>
            <person name="Farag S."/>
            <person name="Shank E.A."/>
            <person name="Bowers A."/>
        </authorList>
    </citation>
    <scope>NUCLEOTIDE SEQUENCE [LARGE SCALE GENOMIC DNA]</scope>
    <source>
        <strain evidence="1 2">AFS020204</strain>
    </source>
</reference>
<dbReference type="Proteomes" id="UP000220210">
    <property type="component" value="Unassembled WGS sequence"/>
</dbReference>
<organism evidence="1 2">
    <name type="scientific">Bacillus cereus</name>
    <dbReference type="NCBI Taxonomy" id="1396"/>
    <lineage>
        <taxon>Bacteria</taxon>
        <taxon>Bacillati</taxon>
        <taxon>Bacillota</taxon>
        <taxon>Bacilli</taxon>
        <taxon>Bacillales</taxon>
        <taxon>Bacillaceae</taxon>
        <taxon>Bacillus</taxon>
        <taxon>Bacillus cereus group</taxon>
    </lineage>
</organism>
<name>A0A9X6ZF15_BACCE</name>
<dbReference type="AlphaFoldDB" id="A0A9X6ZF15"/>
<sequence>MFRVVYKKTLKSKLEIKENLTMIQMGEYLNAKENYYELKIYQFVNGMYTNPLPYKNGKLVRGEEEVKPVQTPPSIGELFDTISKVPPSRQGNPIQIFYDLIAGEDITKPKLKAVDDPKD</sequence>
<dbReference type="EMBL" id="NTSO01000015">
    <property type="protein sequence ID" value="PFF46149.1"/>
    <property type="molecule type" value="Genomic_DNA"/>
</dbReference>
<proteinExistence type="predicted"/>